<keyword evidence="2" id="KW-1133">Transmembrane helix</keyword>
<gene>
    <name evidence="3" type="ORF">FHR82_008365</name>
</gene>
<proteinExistence type="predicted"/>
<evidence type="ECO:0000313" key="3">
    <source>
        <dbReference type="EMBL" id="MBB4912094.1"/>
    </source>
</evidence>
<dbReference type="AlphaFoldDB" id="A0A7W7QF07"/>
<sequence>MDRLTTGRRHARAGSVTVTELLIRQASPARCTDSSPAEPDDITDTIPVVAPASHRRPPARNTQFAKLASIGVAGVVLCGAVTVSSMIYQQRRENAQSAVRPAVQITGDQALLPDRLDRGLPRAYVPAESPRQVPPTDGASAATAAPSTTPPPSAPVTPVHAPPGGTTASANTDDDEAGPANDLALVREFYENLPGAPAAAFQLLSPELLNSSLGEFLQSWSLVVAIDSLELVQQADGVLATVRMRLLGGGHLRIQQLLTVAESPRRIVGVQLLSAQRN</sequence>
<comment type="caution">
    <text evidence="3">The sequence shown here is derived from an EMBL/GenBank/DDBJ whole genome shotgun (WGS) entry which is preliminary data.</text>
</comment>
<accession>A0A7W7QF07</accession>
<dbReference type="RefSeq" id="WP_184816062.1">
    <property type="nucleotide sequence ID" value="NZ_JACHJQ010000011.1"/>
</dbReference>
<feature type="transmembrane region" description="Helical" evidence="2">
    <location>
        <begin position="64"/>
        <end position="88"/>
    </location>
</feature>
<keyword evidence="2" id="KW-0812">Transmembrane</keyword>
<reference evidence="3 4" key="1">
    <citation type="submission" date="2020-08" db="EMBL/GenBank/DDBJ databases">
        <title>Genomic Encyclopedia of Type Strains, Phase III (KMG-III): the genomes of soil and plant-associated and newly described type strains.</title>
        <authorList>
            <person name="Whitman W."/>
        </authorList>
    </citation>
    <scope>NUCLEOTIDE SEQUENCE [LARGE SCALE GENOMIC DNA]</scope>
    <source>
        <strain evidence="3 4">CECT 8960</strain>
    </source>
</reference>
<evidence type="ECO:0000313" key="4">
    <source>
        <dbReference type="Proteomes" id="UP000520767"/>
    </source>
</evidence>
<evidence type="ECO:0000256" key="1">
    <source>
        <dbReference type="SAM" id="MobiDB-lite"/>
    </source>
</evidence>
<protein>
    <submittedName>
        <fullName evidence="3">Uncharacterized protein</fullName>
    </submittedName>
</protein>
<feature type="compositionally biased region" description="Low complexity" evidence="1">
    <location>
        <begin position="134"/>
        <end position="147"/>
    </location>
</feature>
<dbReference type="Proteomes" id="UP000520767">
    <property type="component" value="Unassembled WGS sequence"/>
</dbReference>
<dbReference type="EMBL" id="JACHJQ010000011">
    <property type="protein sequence ID" value="MBB4912094.1"/>
    <property type="molecule type" value="Genomic_DNA"/>
</dbReference>
<keyword evidence="2" id="KW-0472">Membrane</keyword>
<keyword evidence="4" id="KW-1185">Reference proteome</keyword>
<feature type="region of interest" description="Disordered" evidence="1">
    <location>
        <begin position="126"/>
        <end position="179"/>
    </location>
</feature>
<evidence type="ECO:0000256" key="2">
    <source>
        <dbReference type="SAM" id="Phobius"/>
    </source>
</evidence>
<name>A0A7W7QF07_9PSEU</name>
<organism evidence="3 4">
    <name type="scientific">Actinophytocola algeriensis</name>
    <dbReference type="NCBI Taxonomy" id="1768010"/>
    <lineage>
        <taxon>Bacteria</taxon>
        <taxon>Bacillati</taxon>
        <taxon>Actinomycetota</taxon>
        <taxon>Actinomycetes</taxon>
        <taxon>Pseudonocardiales</taxon>
        <taxon>Pseudonocardiaceae</taxon>
    </lineage>
</organism>